<dbReference type="RefSeq" id="WP_153354845.1">
    <property type="nucleotide sequence ID" value="NZ_JAYKOO010000001.1"/>
</dbReference>
<keyword evidence="2" id="KW-1185">Reference proteome</keyword>
<sequence>MSPISSAAPSQNAAPSHVPRAYEAEALVALPRFRDGQHLTATELLEAHRLLPKRVRYVADIQRFMLSHAAMALHLEHTLDPANPGVTATNLLRFFENTPAASKNTVLAFLVEMRHYNFVEPLDEGDRRSRAFRATTDTEQLIRFYFDTHSRGLDRMDGGNRAALLAAYPRLLHIAQPRFARLLLHNVKWRNPPETIAGFTKSDSGSSIIHDLVARVPAGDIGSEPIWIGNVSATEIAKRYVVSTTHAVRLFSRAKTQQLIGWQGATNRGECWISPVLVQDYYNWQAEKFAAISAAVHFACEKAGIVAA</sequence>
<protein>
    <submittedName>
        <fullName evidence="1">Uncharacterized protein</fullName>
    </submittedName>
</protein>
<dbReference type="Proteomes" id="UP000435138">
    <property type="component" value="Unassembled WGS sequence"/>
</dbReference>
<evidence type="ECO:0000313" key="2">
    <source>
        <dbReference type="Proteomes" id="UP000435138"/>
    </source>
</evidence>
<name>A0A6A8ABW8_9HYPH</name>
<reference evidence="1 2" key="1">
    <citation type="submission" date="2019-11" db="EMBL/GenBank/DDBJ databases">
        <title>Genome analysis of Rhizobacterium cereale a novel genus and species isolated from maize roots in North Spain.</title>
        <authorList>
            <person name="Menendez E."/>
            <person name="Flores-Felix J.D."/>
            <person name="Ramirez-Bahena M.-H."/>
            <person name="Igual J.M."/>
            <person name="Garcia-Fraile P."/>
            <person name="Peix A."/>
            <person name="Velazquez E."/>
        </authorList>
    </citation>
    <scope>NUCLEOTIDE SEQUENCE [LARGE SCALE GENOMIC DNA]</scope>
    <source>
        <strain evidence="1 2">RZME27</strain>
    </source>
</reference>
<gene>
    <name evidence="1" type="ORF">GAO09_15275</name>
</gene>
<comment type="caution">
    <text evidence="1">The sequence shown here is derived from an EMBL/GenBank/DDBJ whole genome shotgun (WGS) entry which is preliminary data.</text>
</comment>
<proteinExistence type="predicted"/>
<accession>A0A6A8ABW8</accession>
<evidence type="ECO:0000313" key="1">
    <source>
        <dbReference type="EMBL" id="MQY47397.1"/>
    </source>
</evidence>
<organism evidence="1 2">
    <name type="scientific">Endobacterium cereale</name>
    <dbReference type="NCBI Taxonomy" id="2663029"/>
    <lineage>
        <taxon>Bacteria</taxon>
        <taxon>Pseudomonadati</taxon>
        <taxon>Pseudomonadota</taxon>
        <taxon>Alphaproteobacteria</taxon>
        <taxon>Hyphomicrobiales</taxon>
        <taxon>Rhizobiaceae</taxon>
        <taxon>Endobacterium</taxon>
    </lineage>
</organism>
<dbReference type="AlphaFoldDB" id="A0A6A8ABW8"/>
<dbReference type="EMBL" id="WIXI01000044">
    <property type="protein sequence ID" value="MQY47397.1"/>
    <property type="molecule type" value="Genomic_DNA"/>
</dbReference>